<accession>R7SG03</accession>
<keyword evidence="12" id="KW-1185">Reference proteome</keyword>
<comment type="pathway">
    <text evidence="2">Glycolipid biosynthesis; glycosylphosphatidylinositol-anchor biosynthesis.</text>
</comment>
<dbReference type="OMA" id="AEHKYAV"/>
<evidence type="ECO:0000256" key="6">
    <source>
        <dbReference type="ARBA" id="ARBA00022824"/>
    </source>
</evidence>
<reference evidence="12" key="1">
    <citation type="journal article" date="2012" name="Science">
        <title>The Paleozoic origin of enzymatic lignin decomposition reconstructed from 31 fungal genomes.</title>
        <authorList>
            <person name="Floudas D."/>
            <person name="Binder M."/>
            <person name="Riley R."/>
            <person name="Barry K."/>
            <person name="Blanchette R.A."/>
            <person name="Henrissat B."/>
            <person name="Martinez A.T."/>
            <person name="Otillar R."/>
            <person name="Spatafora J.W."/>
            <person name="Yadav J.S."/>
            <person name="Aerts A."/>
            <person name="Benoit I."/>
            <person name="Boyd A."/>
            <person name="Carlson A."/>
            <person name="Copeland A."/>
            <person name="Coutinho P.M."/>
            <person name="de Vries R.P."/>
            <person name="Ferreira P."/>
            <person name="Findley K."/>
            <person name="Foster B."/>
            <person name="Gaskell J."/>
            <person name="Glotzer D."/>
            <person name="Gorecki P."/>
            <person name="Heitman J."/>
            <person name="Hesse C."/>
            <person name="Hori C."/>
            <person name="Igarashi K."/>
            <person name="Jurgens J.A."/>
            <person name="Kallen N."/>
            <person name="Kersten P."/>
            <person name="Kohler A."/>
            <person name="Kuees U."/>
            <person name="Kumar T.K.A."/>
            <person name="Kuo A."/>
            <person name="LaButti K."/>
            <person name="Larrondo L.F."/>
            <person name="Lindquist E."/>
            <person name="Ling A."/>
            <person name="Lombard V."/>
            <person name="Lucas S."/>
            <person name="Lundell T."/>
            <person name="Martin R."/>
            <person name="McLaughlin D.J."/>
            <person name="Morgenstern I."/>
            <person name="Morin E."/>
            <person name="Murat C."/>
            <person name="Nagy L.G."/>
            <person name="Nolan M."/>
            <person name="Ohm R.A."/>
            <person name="Patyshakuliyeva A."/>
            <person name="Rokas A."/>
            <person name="Ruiz-Duenas F.J."/>
            <person name="Sabat G."/>
            <person name="Salamov A."/>
            <person name="Samejima M."/>
            <person name="Schmutz J."/>
            <person name="Slot J.C."/>
            <person name="St John F."/>
            <person name="Stenlid J."/>
            <person name="Sun H."/>
            <person name="Sun S."/>
            <person name="Syed K."/>
            <person name="Tsang A."/>
            <person name="Wiebenga A."/>
            <person name="Young D."/>
            <person name="Pisabarro A."/>
            <person name="Eastwood D.C."/>
            <person name="Martin F."/>
            <person name="Cullen D."/>
            <person name="Grigoriev I.V."/>
            <person name="Hibbett D.S."/>
        </authorList>
    </citation>
    <scope>NUCLEOTIDE SEQUENCE [LARGE SCALE GENOMIC DNA]</scope>
    <source>
        <strain evidence="12">MF3/22</strain>
    </source>
</reference>
<feature type="transmembrane region" description="Helical" evidence="10">
    <location>
        <begin position="20"/>
        <end position="37"/>
    </location>
</feature>
<dbReference type="RefSeq" id="XP_007272070.1">
    <property type="nucleotide sequence ID" value="XM_007272008.1"/>
</dbReference>
<dbReference type="EMBL" id="JH717986">
    <property type="protein sequence ID" value="EJC97646.1"/>
    <property type="molecule type" value="Genomic_DNA"/>
</dbReference>
<name>R7SG03_FOMME</name>
<keyword evidence="5 10" id="KW-0812">Transmembrane</keyword>
<dbReference type="GO" id="GO:0016255">
    <property type="term" value="P:attachment of GPI anchor to protein"/>
    <property type="evidence" value="ECO:0007669"/>
    <property type="project" value="InterPro"/>
</dbReference>
<dbReference type="PANTHER" id="PTHR21072">
    <property type="entry name" value="GPI TRANSAMIDASE COMPONENT PIG-S"/>
    <property type="match status" value="1"/>
</dbReference>
<dbReference type="AlphaFoldDB" id="R7SG03"/>
<dbReference type="UniPathway" id="UPA00196"/>
<dbReference type="Proteomes" id="UP000053630">
    <property type="component" value="Unassembled WGS sequence"/>
</dbReference>
<evidence type="ECO:0000256" key="5">
    <source>
        <dbReference type="ARBA" id="ARBA00022692"/>
    </source>
</evidence>
<evidence type="ECO:0000256" key="8">
    <source>
        <dbReference type="ARBA" id="ARBA00023136"/>
    </source>
</evidence>
<evidence type="ECO:0000256" key="9">
    <source>
        <dbReference type="ARBA" id="ARBA00023180"/>
    </source>
</evidence>
<dbReference type="KEGG" id="fme:FOMMEDRAFT_115195"/>
<evidence type="ECO:0000256" key="4">
    <source>
        <dbReference type="ARBA" id="ARBA00022502"/>
    </source>
</evidence>
<evidence type="ECO:0000313" key="11">
    <source>
        <dbReference type="EMBL" id="EJC97646.1"/>
    </source>
</evidence>
<evidence type="ECO:0000256" key="3">
    <source>
        <dbReference type="ARBA" id="ARBA00005316"/>
    </source>
</evidence>
<keyword evidence="9" id="KW-0325">Glycoprotein</keyword>
<proteinExistence type="inferred from homology"/>
<dbReference type="eggNOG" id="KOG2459">
    <property type="taxonomic scope" value="Eukaryota"/>
</dbReference>
<feature type="transmembrane region" description="Helical" evidence="10">
    <location>
        <begin position="452"/>
        <end position="471"/>
    </location>
</feature>
<keyword evidence="4" id="KW-0337">GPI-anchor biosynthesis</keyword>
<dbReference type="PANTHER" id="PTHR21072:SF13">
    <property type="entry name" value="GPI TRANSAMIDASE COMPONENT PIG-S"/>
    <property type="match status" value="1"/>
</dbReference>
<gene>
    <name evidence="11" type="ORF">FOMMEDRAFT_115195</name>
</gene>
<evidence type="ECO:0000313" key="12">
    <source>
        <dbReference type="Proteomes" id="UP000053630"/>
    </source>
</evidence>
<comment type="similarity">
    <text evidence="3">Belongs to the PIGS family.</text>
</comment>
<evidence type="ECO:0000256" key="10">
    <source>
        <dbReference type="SAM" id="Phobius"/>
    </source>
</evidence>
<dbReference type="InterPro" id="IPR019540">
    <property type="entry name" value="PtdIno-glycan_biosynth_class_S"/>
</dbReference>
<protein>
    <recommendedName>
        <fullName evidence="13">GPI transamidase component PIG-S</fullName>
    </recommendedName>
</protein>
<sequence length="481" mass="53114">MDQDEAIKNVSFQSDKTRRGILLSYWIVVLLAIPLWWTTTSITRLPLPEGRVRSLKSKQLKYELCASLDDDLPKPIATSVKESLRTRIHELGLNDTVSVDILSGTPDEPPEYAVAIDTEEVEARTVGRKLVVGTKSMPSGNVSSTISNILEKLWLSSFGANQQTVQYSPRYRLAFSLMNEDAAAGDCPPSWDVKTAIARQIQPVLRRLSTLHNFTIESQVQFFAPLAFEPVQLNGGSFGLTQEQLSVFVNSAEWTLSSSVSNDPVLHFVIFVPSASRRPLRILDDEGSPTESNAFVIPQWGSIFIHNPSSPSSESHLSPRELYPAFSVFRAQLLSLLGVAPLPPSVKSGETVSDWQLDALLRRRAYENAEGSKDTLASIVSLVHQIEGMPVGKDVTEDVGGALDALDLMYSVVRDSPQLTLQYSAKALTRASRAFFNPGMLALLYFPPEHNLAVYTPLLAPVAVPLLAAVMREAIRWRRSR</sequence>
<evidence type="ECO:0008006" key="13">
    <source>
        <dbReference type="Google" id="ProtNLM"/>
    </source>
</evidence>
<dbReference type="GO" id="GO:0006506">
    <property type="term" value="P:GPI anchor biosynthetic process"/>
    <property type="evidence" value="ECO:0007669"/>
    <property type="project" value="UniProtKB-UniPathway"/>
</dbReference>
<keyword evidence="8 10" id="KW-0472">Membrane</keyword>
<dbReference type="GeneID" id="18670868"/>
<keyword evidence="7 10" id="KW-1133">Transmembrane helix</keyword>
<dbReference type="GO" id="GO:0042765">
    <property type="term" value="C:GPI-anchor transamidase complex"/>
    <property type="evidence" value="ECO:0007669"/>
    <property type="project" value="InterPro"/>
</dbReference>
<evidence type="ECO:0000256" key="1">
    <source>
        <dbReference type="ARBA" id="ARBA00004477"/>
    </source>
</evidence>
<dbReference type="OrthoDB" id="28748at2759"/>
<dbReference type="Pfam" id="PF10510">
    <property type="entry name" value="PIG-S"/>
    <property type="match status" value="1"/>
</dbReference>
<evidence type="ECO:0000256" key="2">
    <source>
        <dbReference type="ARBA" id="ARBA00004687"/>
    </source>
</evidence>
<comment type="subcellular location">
    <subcellularLocation>
        <location evidence="1">Endoplasmic reticulum membrane</location>
        <topology evidence="1">Multi-pass membrane protein</topology>
    </subcellularLocation>
</comment>
<organism evidence="11 12">
    <name type="scientific">Fomitiporia mediterranea (strain MF3/22)</name>
    <name type="common">Grapevine white-rot fungus</name>
    <dbReference type="NCBI Taxonomy" id="694068"/>
    <lineage>
        <taxon>Eukaryota</taxon>
        <taxon>Fungi</taxon>
        <taxon>Dikarya</taxon>
        <taxon>Basidiomycota</taxon>
        <taxon>Agaricomycotina</taxon>
        <taxon>Agaricomycetes</taxon>
        <taxon>Hymenochaetales</taxon>
        <taxon>Hymenochaetaceae</taxon>
        <taxon>Fomitiporia</taxon>
    </lineage>
</organism>
<keyword evidence="6" id="KW-0256">Endoplasmic reticulum</keyword>
<evidence type="ECO:0000256" key="7">
    <source>
        <dbReference type="ARBA" id="ARBA00022989"/>
    </source>
</evidence>